<dbReference type="AlphaFoldDB" id="A0A4U5NB11"/>
<dbReference type="EMBL" id="AZBU02000004">
    <property type="protein sequence ID" value="TKR80049.1"/>
    <property type="molecule type" value="Genomic_DNA"/>
</dbReference>
<comment type="caution">
    <text evidence="2">The sequence shown here is derived from an EMBL/GenBank/DDBJ whole genome shotgun (WGS) entry which is preliminary data.</text>
</comment>
<protein>
    <submittedName>
        <fullName evidence="2">Uncharacterized protein</fullName>
    </submittedName>
</protein>
<dbReference type="Proteomes" id="UP000298663">
    <property type="component" value="Unassembled WGS sequence"/>
</dbReference>
<organism evidence="2 3">
    <name type="scientific">Steinernema carpocapsae</name>
    <name type="common">Entomopathogenic nematode</name>
    <dbReference type="NCBI Taxonomy" id="34508"/>
    <lineage>
        <taxon>Eukaryota</taxon>
        <taxon>Metazoa</taxon>
        <taxon>Ecdysozoa</taxon>
        <taxon>Nematoda</taxon>
        <taxon>Chromadorea</taxon>
        <taxon>Rhabditida</taxon>
        <taxon>Tylenchina</taxon>
        <taxon>Panagrolaimomorpha</taxon>
        <taxon>Strongyloidoidea</taxon>
        <taxon>Steinernematidae</taxon>
        <taxon>Steinernema</taxon>
    </lineage>
</organism>
<reference evidence="2 3" key="1">
    <citation type="journal article" date="2015" name="Genome Biol.">
        <title>Comparative genomics of Steinernema reveals deeply conserved gene regulatory networks.</title>
        <authorList>
            <person name="Dillman A.R."/>
            <person name="Macchietto M."/>
            <person name="Porter C.F."/>
            <person name="Rogers A."/>
            <person name="Williams B."/>
            <person name="Antoshechkin I."/>
            <person name="Lee M.M."/>
            <person name="Goodwin Z."/>
            <person name="Lu X."/>
            <person name="Lewis E.E."/>
            <person name="Goodrich-Blair H."/>
            <person name="Stock S.P."/>
            <person name="Adams B.J."/>
            <person name="Sternberg P.W."/>
            <person name="Mortazavi A."/>
        </authorList>
    </citation>
    <scope>NUCLEOTIDE SEQUENCE [LARGE SCALE GENOMIC DNA]</scope>
    <source>
        <strain evidence="2 3">ALL</strain>
    </source>
</reference>
<proteinExistence type="predicted"/>
<gene>
    <name evidence="2" type="ORF">L596_014183</name>
</gene>
<reference evidence="2 3" key="2">
    <citation type="journal article" date="2019" name="G3 (Bethesda)">
        <title>Hybrid Assembly of the Genome of the Entomopathogenic Nematode Steinernema carpocapsae Identifies the X-Chromosome.</title>
        <authorList>
            <person name="Serra L."/>
            <person name="Macchietto M."/>
            <person name="Macias-Munoz A."/>
            <person name="McGill C.J."/>
            <person name="Rodriguez I.M."/>
            <person name="Rodriguez B."/>
            <person name="Murad R."/>
            <person name="Mortazavi A."/>
        </authorList>
    </citation>
    <scope>NUCLEOTIDE SEQUENCE [LARGE SCALE GENOMIC DNA]</scope>
    <source>
        <strain evidence="2 3">ALL</strain>
    </source>
</reference>
<accession>A0A4U5NB11</accession>
<sequence>MLKKPPSFWEESLLSLQPKLNPKSACEASGPLSMTNGDWDTEGDASPNGEKLSSGAVSSGTPKIPATSVGLFA</sequence>
<keyword evidence="3" id="KW-1185">Reference proteome</keyword>
<evidence type="ECO:0000256" key="1">
    <source>
        <dbReference type="SAM" id="MobiDB-lite"/>
    </source>
</evidence>
<name>A0A4U5NB11_STECR</name>
<feature type="region of interest" description="Disordered" evidence="1">
    <location>
        <begin position="21"/>
        <end position="73"/>
    </location>
</feature>
<evidence type="ECO:0000313" key="3">
    <source>
        <dbReference type="Proteomes" id="UP000298663"/>
    </source>
</evidence>
<evidence type="ECO:0000313" key="2">
    <source>
        <dbReference type="EMBL" id="TKR80049.1"/>
    </source>
</evidence>